<protein>
    <recommendedName>
        <fullName evidence="5">Lytic polysaccharide monooxygenase</fullName>
    </recommendedName>
</protein>
<evidence type="ECO:0008006" key="5">
    <source>
        <dbReference type="Google" id="ProtNLM"/>
    </source>
</evidence>
<dbReference type="eggNOG" id="ENOG502S005">
    <property type="taxonomic scope" value="Eukaryota"/>
</dbReference>
<feature type="region of interest" description="Disordered" evidence="1">
    <location>
        <begin position="218"/>
        <end position="424"/>
    </location>
</feature>
<dbReference type="STRING" id="861557.E3SAY9"/>
<dbReference type="PANTHER" id="PTHR36182">
    <property type="entry name" value="PROTEIN, PUTATIVE (AFU_ORTHOLOGUE AFUA_6G10930)-RELATED"/>
    <property type="match status" value="1"/>
</dbReference>
<dbReference type="PANTHER" id="PTHR36182:SF2">
    <property type="entry name" value="LYTIC POLYSACCHARIDE MONOOXYGENASE"/>
    <property type="match status" value="1"/>
</dbReference>
<feature type="signal peptide" evidence="2">
    <location>
        <begin position="1"/>
        <end position="17"/>
    </location>
</feature>
<evidence type="ECO:0000256" key="1">
    <source>
        <dbReference type="SAM" id="MobiDB-lite"/>
    </source>
</evidence>
<accession>E3SAY9</accession>
<reference evidence="3 4" key="1">
    <citation type="journal article" date="2010" name="Genome Biol.">
        <title>A first genome assembly of the barley fungal pathogen Pyrenophora teres f. teres.</title>
        <authorList>
            <person name="Ellwood S.R."/>
            <person name="Liu Z."/>
            <person name="Syme R.A."/>
            <person name="Lai Z."/>
            <person name="Hane J.K."/>
            <person name="Keiper F."/>
            <person name="Moffat C.S."/>
            <person name="Oliver R.P."/>
            <person name="Friesen T.L."/>
        </authorList>
    </citation>
    <scope>NUCLEOTIDE SEQUENCE [LARGE SCALE GENOMIC DNA]</scope>
    <source>
        <strain evidence="3 4">0-1</strain>
    </source>
</reference>
<sequence length="493" mass="49278">MFSQATLLLALASSAAAHMIMEYPVPYGKATLNSSPLAPGDYPCKQRTGVYDVTEMNQWNAGETKTISFIGSAVHGGGSCQFSLTTDPKPSESSQWKVIQSVIGGCPSNVTGNITPANPDGHGAATFPVQMPKDIPDGQYTFAWTWLNKVGNREFYMNCAPVQVGNGASKASKASTKSVFAALSSLPDMFVANVPDTSCSTAEGEDFAYPNPGKNVITSAEATPGSKISGAGCSTMTKMGAGKGQLGSPQPGASKPSPSSAPGYGAPAASKAPAYGAPVASSTPVYGAPVASSSPAPTAPSASTAPTYGAPPANSPPAYAAPPANSPPASNGPTYDGAPPASSEPTYDDAPPASSEPTYDGAPPASGGIFAPGAAPAAPAAPAPATPSTPAAEPNAPAPKPSSAPQQPQQPDNSSSTPSAPAGNADCTPCQTEGSVVCMGGNMFGLCNHGCAVPQALARGMSCSAGAVVASTRRSLKFPRGHLHRRHGASHFI</sequence>
<dbReference type="Gene3D" id="2.70.50.70">
    <property type="match status" value="1"/>
</dbReference>
<dbReference type="Proteomes" id="UP000001067">
    <property type="component" value="Unassembled WGS sequence"/>
</dbReference>
<feature type="compositionally biased region" description="Low complexity" evidence="1">
    <location>
        <begin position="361"/>
        <end position="378"/>
    </location>
</feature>
<evidence type="ECO:0000313" key="4">
    <source>
        <dbReference type="Proteomes" id="UP000001067"/>
    </source>
</evidence>
<dbReference type="HOGENOM" id="CLU_032571_1_0_1"/>
<evidence type="ECO:0000313" key="3">
    <source>
        <dbReference type="EMBL" id="EFQ84871.1"/>
    </source>
</evidence>
<organism evidence="4">
    <name type="scientific">Pyrenophora teres f. teres (strain 0-1)</name>
    <name type="common">Barley net blotch fungus</name>
    <name type="synonym">Drechslera teres f. teres</name>
    <dbReference type="NCBI Taxonomy" id="861557"/>
    <lineage>
        <taxon>Eukaryota</taxon>
        <taxon>Fungi</taxon>
        <taxon>Dikarya</taxon>
        <taxon>Ascomycota</taxon>
        <taxon>Pezizomycotina</taxon>
        <taxon>Dothideomycetes</taxon>
        <taxon>Pleosporomycetidae</taxon>
        <taxon>Pleosporales</taxon>
        <taxon>Pleosporineae</taxon>
        <taxon>Pleosporaceae</taxon>
        <taxon>Pyrenophora</taxon>
    </lineage>
</organism>
<proteinExistence type="predicted"/>
<dbReference type="OrthoDB" id="2342176at2759"/>
<keyword evidence="4" id="KW-1185">Reference proteome</keyword>
<feature type="compositionally biased region" description="Low complexity" evidence="1">
    <location>
        <begin position="247"/>
        <end position="333"/>
    </location>
</feature>
<dbReference type="EMBL" id="GL538174">
    <property type="protein sequence ID" value="EFQ84871.1"/>
    <property type="molecule type" value="Genomic_DNA"/>
</dbReference>
<name>E3SAY9_PYRTT</name>
<dbReference type="KEGG" id="pte:PTT_20365"/>
<keyword evidence="2" id="KW-0732">Signal</keyword>
<evidence type="ECO:0000256" key="2">
    <source>
        <dbReference type="SAM" id="SignalP"/>
    </source>
</evidence>
<feature type="chain" id="PRO_5003179826" description="Lytic polysaccharide monooxygenase" evidence="2">
    <location>
        <begin position="18"/>
        <end position="493"/>
    </location>
</feature>
<gene>
    <name evidence="3" type="ORF">PTT_20365</name>
</gene>
<dbReference type="AlphaFoldDB" id="E3SAY9"/>